<evidence type="ECO:0000313" key="2">
    <source>
        <dbReference type="EMBL" id="AVO44276.1"/>
    </source>
</evidence>
<evidence type="ECO:0000256" key="1">
    <source>
        <dbReference type="SAM" id="MobiDB-lite"/>
    </source>
</evidence>
<gene>
    <name evidence="2" type="ORF">C6569_03890</name>
</gene>
<dbReference type="EMBL" id="CP027668">
    <property type="protein sequence ID" value="AVO44276.1"/>
    <property type="molecule type" value="Genomic_DNA"/>
</dbReference>
<dbReference type="Proteomes" id="UP000237889">
    <property type="component" value="Chromosome"/>
</dbReference>
<accession>A0A2S0N834</accession>
<feature type="region of interest" description="Disordered" evidence="1">
    <location>
        <begin position="41"/>
        <end position="85"/>
    </location>
</feature>
<feature type="compositionally biased region" description="Pro residues" evidence="1">
    <location>
        <begin position="46"/>
        <end position="58"/>
    </location>
</feature>
<dbReference type="AlphaFoldDB" id="A0A2S0N834"/>
<keyword evidence="3" id="KW-1185">Reference proteome</keyword>
<sequence>MKLDELSAALEGFTLDRPDPPFAAPGKEAAAAAPVVLEPLVVPTPSDAPDPVAAPLPPSADAAPEAPAPAEPVPAPDPVLADTAPAIVPPPPPVPVPASSLPTSSTAMVPWIETKQFTVDLFPNWTKTEGDKEWSLGAVTVDVPEITSRLDQLIASLNEDQWEIKMVVPLDKSLTYHEHQKVVRAGNRREPEAVLGAFGLGWAAGTTASLLVVCQRTEWLEASDYRSRIDARNARLAGAQRERDRAVALEHNAAVNAKITAAQAVLDDLKTNGVKVKKSGFLRGEKFVVDGAEFTNRTEAESALRARIGELEADLAALPRQLKPMP</sequence>
<feature type="compositionally biased region" description="Pro residues" evidence="1">
    <location>
        <begin position="66"/>
        <end position="77"/>
    </location>
</feature>
<organism evidence="2 3">
    <name type="scientific">Phreatobacter cathodiphilus</name>
    <dbReference type="NCBI Taxonomy" id="1868589"/>
    <lineage>
        <taxon>Bacteria</taxon>
        <taxon>Pseudomonadati</taxon>
        <taxon>Pseudomonadota</taxon>
        <taxon>Alphaproteobacteria</taxon>
        <taxon>Hyphomicrobiales</taxon>
        <taxon>Phreatobacteraceae</taxon>
        <taxon>Phreatobacter</taxon>
    </lineage>
</organism>
<reference evidence="2 3" key="1">
    <citation type="submission" date="2018-03" db="EMBL/GenBank/DDBJ databases">
        <title>Genome sequencing of Phreatobacter sp.</title>
        <authorList>
            <person name="Kim S.-J."/>
            <person name="Heo J."/>
            <person name="Kwon S.-W."/>
        </authorList>
    </citation>
    <scope>NUCLEOTIDE SEQUENCE [LARGE SCALE GENOMIC DNA]</scope>
    <source>
        <strain evidence="2 3">S-12</strain>
    </source>
</reference>
<dbReference type="OrthoDB" id="8479166at2"/>
<evidence type="ECO:0000313" key="3">
    <source>
        <dbReference type="Proteomes" id="UP000237889"/>
    </source>
</evidence>
<name>A0A2S0N834_9HYPH</name>
<dbReference type="KEGG" id="phr:C6569_03890"/>
<protein>
    <submittedName>
        <fullName evidence="2">Uncharacterized protein</fullName>
    </submittedName>
</protein>
<dbReference type="RefSeq" id="WP_106747606.1">
    <property type="nucleotide sequence ID" value="NZ_CP027668.1"/>
</dbReference>
<proteinExistence type="predicted"/>